<dbReference type="SUPFAM" id="SSF56112">
    <property type="entry name" value="Protein kinase-like (PK-like)"/>
    <property type="match status" value="1"/>
</dbReference>
<keyword evidence="4" id="KW-0067">ATP-binding</keyword>
<evidence type="ECO:0000256" key="4">
    <source>
        <dbReference type="ARBA" id="ARBA00022840"/>
    </source>
</evidence>
<dbReference type="PANTHER" id="PTHR44329:SF288">
    <property type="entry name" value="MITOGEN-ACTIVATED PROTEIN KINASE KINASE KINASE 20"/>
    <property type="match status" value="1"/>
</dbReference>
<evidence type="ECO:0000259" key="5">
    <source>
        <dbReference type="PROSITE" id="PS50011"/>
    </source>
</evidence>
<dbReference type="PANTHER" id="PTHR44329">
    <property type="entry name" value="SERINE/THREONINE-PROTEIN KINASE TNNI3K-RELATED"/>
    <property type="match status" value="1"/>
</dbReference>
<keyword evidence="1" id="KW-0808">Transferase</keyword>
<keyword evidence="2" id="KW-0547">Nucleotide-binding</keyword>
<dbReference type="Pfam" id="PF07714">
    <property type="entry name" value="PK_Tyr_Ser-Thr"/>
    <property type="match status" value="1"/>
</dbReference>
<organism evidence="6 7">
    <name type="scientific">Gigaspora margarita</name>
    <dbReference type="NCBI Taxonomy" id="4874"/>
    <lineage>
        <taxon>Eukaryota</taxon>
        <taxon>Fungi</taxon>
        <taxon>Fungi incertae sedis</taxon>
        <taxon>Mucoromycota</taxon>
        <taxon>Glomeromycotina</taxon>
        <taxon>Glomeromycetes</taxon>
        <taxon>Diversisporales</taxon>
        <taxon>Gigasporaceae</taxon>
        <taxon>Gigaspora</taxon>
    </lineage>
</organism>
<dbReference type="InterPro" id="IPR001245">
    <property type="entry name" value="Ser-Thr/Tyr_kinase_cat_dom"/>
</dbReference>
<gene>
    <name evidence="6" type="ORF">F8M41_018875</name>
</gene>
<dbReference type="OrthoDB" id="346907at2759"/>
<reference evidence="6 7" key="1">
    <citation type="journal article" date="2019" name="Environ. Microbiol.">
        <title>At the nexus of three kingdoms: the genome of the mycorrhizal fungus Gigaspora margarita provides insights into plant, endobacterial and fungal interactions.</title>
        <authorList>
            <person name="Venice F."/>
            <person name="Ghignone S."/>
            <person name="Salvioli di Fossalunga A."/>
            <person name="Amselem J."/>
            <person name="Novero M."/>
            <person name="Xianan X."/>
            <person name="Sedzielewska Toro K."/>
            <person name="Morin E."/>
            <person name="Lipzen A."/>
            <person name="Grigoriev I.V."/>
            <person name="Henrissat B."/>
            <person name="Martin F.M."/>
            <person name="Bonfante P."/>
        </authorList>
    </citation>
    <scope>NUCLEOTIDE SEQUENCE [LARGE SCALE GENOMIC DNA]</scope>
    <source>
        <strain evidence="6 7">BEG34</strain>
    </source>
</reference>
<dbReference type="Gene3D" id="1.10.510.10">
    <property type="entry name" value="Transferase(Phosphotransferase) domain 1"/>
    <property type="match status" value="1"/>
</dbReference>
<dbReference type="AlphaFoldDB" id="A0A8H4EKW1"/>
<proteinExistence type="predicted"/>
<dbReference type="InterPro" id="IPR011009">
    <property type="entry name" value="Kinase-like_dom_sf"/>
</dbReference>
<dbReference type="GO" id="GO:0004674">
    <property type="term" value="F:protein serine/threonine kinase activity"/>
    <property type="evidence" value="ECO:0007669"/>
    <property type="project" value="TreeGrafter"/>
</dbReference>
<feature type="domain" description="Protein kinase" evidence="5">
    <location>
        <begin position="1"/>
        <end position="207"/>
    </location>
</feature>
<dbReference type="EMBL" id="WTPW01000472">
    <property type="protein sequence ID" value="KAF0507918.1"/>
    <property type="molecule type" value="Genomic_DNA"/>
</dbReference>
<dbReference type="InterPro" id="IPR000719">
    <property type="entry name" value="Prot_kinase_dom"/>
</dbReference>
<protein>
    <submittedName>
        <fullName evidence="6">Kinase-like protein</fullName>
    </submittedName>
</protein>
<evidence type="ECO:0000256" key="2">
    <source>
        <dbReference type="ARBA" id="ARBA00022741"/>
    </source>
</evidence>
<dbReference type="InterPro" id="IPR051681">
    <property type="entry name" value="Ser/Thr_Kinases-Pseudokinases"/>
</dbReference>
<evidence type="ECO:0000256" key="1">
    <source>
        <dbReference type="ARBA" id="ARBA00022679"/>
    </source>
</evidence>
<comment type="caution">
    <text evidence="6">The sequence shown here is derived from an EMBL/GenBank/DDBJ whole genome shotgun (WGS) entry which is preliminary data.</text>
</comment>
<dbReference type="PROSITE" id="PS50011">
    <property type="entry name" value="PROTEIN_KINASE_DOM"/>
    <property type="match status" value="1"/>
</dbReference>
<evidence type="ECO:0000256" key="3">
    <source>
        <dbReference type="ARBA" id="ARBA00022777"/>
    </source>
</evidence>
<dbReference type="Proteomes" id="UP000439903">
    <property type="component" value="Unassembled WGS sequence"/>
</dbReference>
<name>A0A8H4EKW1_GIGMA</name>
<accession>A0A8H4EKW1</accession>
<sequence>MQYFLKLFFSGDLSILGDLKHKTCLAVLEYAEHGNLHDYLSENGDLNWIQKIEISKDIASGLEYLHDTVEITHRKLSTKTILVNDGNVKISNPIFYELNDGTLSSVKELIGFTDPELLRDINAQFTKSSDIYSLGCVMWSISSGKFPFENFTNVTDLICRIVSENIRENPVDGTPQSYIDLYQKCWGLSTNERPSAKEVYNQLEIMLQEELLNNLQESSLDNDKILKLNRFRKNLQERSLVKEKILKVNRFRENLQERPLDEKKPLKVNRFYKLLFCCDRNDFIE</sequence>
<keyword evidence="3 6" id="KW-0418">Kinase</keyword>
<evidence type="ECO:0000313" key="7">
    <source>
        <dbReference type="Proteomes" id="UP000439903"/>
    </source>
</evidence>
<dbReference type="GO" id="GO:0005524">
    <property type="term" value="F:ATP binding"/>
    <property type="evidence" value="ECO:0007669"/>
    <property type="project" value="UniProtKB-KW"/>
</dbReference>
<evidence type="ECO:0000313" key="6">
    <source>
        <dbReference type="EMBL" id="KAF0507918.1"/>
    </source>
</evidence>
<keyword evidence="7" id="KW-1185">Reference proteome</keyword>